<feature type="compositionally biased region" description="Basic and acidic residues" evidence="2">
    <location>
        <begin position="28"/>
        <end position="39"/>
    </location>
</feature>
<name>A0A5J5CF23_9PERO</name>
<feature type="region of interest" description="Disordered" evidence="2">
    <location>
        <begin position="242"/>
        <end position="261"/>
    </location>
</feature>
<dbReference type="InterPro" id="IPR051984">
    <property type="entry name" value="Alsin"/>
</dbReference>
<dbReference type="InterPro" id="IPR000408">
    <property type="entry name" value="Reg_chr_condens"/>
</dbReference>
<feature type="repeat" description="RCC1" evidence="1">
    <location>
        <begin position="136"/>
        <end position="174"/>
    </location>
</feature>
<feature type="region of interest" description="Disordered" evidence="2">
    <location>
        <begin position="16"/>
        <end position="55"/>
    </location>
</feature>
<dbReference type="AlphaFoldDB" id="A0A5J5CF23"/>
<dbReference type="GO" id="GO:0031267">
    <property type="term" value="F:small GTPase binding"/>
    <property type="evidence" value="ECO:0007669"/>
    <property type="project" value="TreeGrafter"/>
</dbReference>
<dbReference type="GO" id="GO:0005085">
    <property type="term" value="F:guanyl-nucleotide exchange factor activity"/>
    <property type="evidence" value="ECO:0007669"/>
    <property type="project" value="TreeGrafter"/>
</dbReference>
<dbReference type="GO" id="GO:0016197">
    <property type="term" value="P:endosomal transport"/>
    <property type="evidence" value="ECO:0007669"/>
    <property type="project" value="TreeGrafter"/>
</dbReference>
<dbReference type="Pfam" id="PF00415">
    <property type="entry name" value="RCC1"/>
    <property type="match status" value="1"/>
</dbReference>
<organism evidence="3 4">
    <name type="scientific">Etheostoma spectabile</name>
    <name type="common">orangethroat darter</name>
    <dbReference type="NCBI Taxonomy" id="54343"/>
    <lineage>
        <taxon>Eukaryota</taxon>
        <taxon>Metazoa</taxon>
        <taxon>Chordata</taxon>
        <taxon>Craniata</taxon>
        <taxon>Vertebrata</taxon>
        <taxon>Euteleostomi</taxon>
        <taxon>Actinopterygii</taxon>
        <taxon>Neopterygii</taxon>
        <taxon>Teleostei</taxon>
        <taxon>Neoteleostei</taxon>
        <taxon>Acanthomorphata</taxon>
        <taxon>Eupercaria</taxon>
        <taxon>Perciformes</taxon>
        <taxon>Percoidei</taxon>
        <taxon>Percidae</taxon>
        <taxon>Etheostomatinae</taxon>
        <taxon>Etheostoma</taxon>
    </lineage>
</organism>
<evidence type="ECO:0000313" key="3">
    <source>
        <dbReference type="EMBL" id="KAA8579635.1"/>
    </source>
</evidence>
<proteinExistence type="predicted"/>
<dbReference type="InterPro" id="IPR009091">
    <property type="entry name" value="RCC1/BLIP-II"/>
</dbReference>
<dbReference type="GO" id="GO:0005813">
    <property type="term" value="C:centrosome"/>
    <property type="evidence" value="ECO:0007669"/>
    <property type="project" value="TreeGrafter"/>
</dbReference>
<dbReference type="GO" id="GO:0005737">
    <property type="term" value="C:cytoplasm"/>
    <property type="evidence" value="ECO:0007669"/>
    <property type="project" value="TreeGrafter"/>
</dbReference>
<sequence length="321" mass="35013">MMNFYLPSGVARADGPVAGLTGVTGDNTAERVRQEDSTQAKKSSSTGDIREEEAEGLRRRLSLPGLLSQGRYAVHLLSSSYTLLRKAPDGSLLGDIEMLSPRLLRKAGRTRMRAVALTPLGGAVPGTQELFPTLQTEVWSWGQGEHGQLGHGDSLARLQPLCIKSLNNKEVVRVFSWGSNSSGQLGHMESPTTVPRLAKLSEGIRVWDISAGDRHTLLLADGDCILPIIYYSGLQVKEGADESHAKGAGQQEEGKEEEERVGGYTQQPVLLPFCMDRCVALSDRNVMGFIASLHELASAERKFYCKLCTIKTQIIRPLLEL</sequence>
<gene>
    <name evidence="3" type="ORF">FQN60_006728</name>
</gene>
<reference evidence="3 4" key="1">
    <citation type="submission" date="2019-08" db="EMBL/GenBank/DDBJ databases">
        <title>A chromosome-level genome assembly, high-density linkage maps, and genome scans reveal the genomic architecture of hybrid incompatibilities underlying speciation via character displacement in darters (Percidae: Etheostominae).</title>
        <authorList>
            <person name="Moran R.L."/>
            <person name="Catchen J.M."/>
            <person name="Fuller R.C."/>
        </authorList>
    </citation>
    <scope>NUCLEOTIDE SEQUENCE [LARGE SCALE GENOMIC DNA]</scope>
    <source>
        <strain evidence="3">EspeVRDwgs_2016</strain>
        <tissue evidence="3">Muscle</tissue>
    </source>
</reference>
<dbReference type="SUPFAM" id="SSF50985">
    <property type="entry name" value="RCC1/BLIP-II"/>
    <property type="match status" value="1"/>
</dbReference>
<evidence type="ECO:0000313" key="4">
    <source>
        <dbReference type="Proteomes" id="UP000327493"/>
    </source>
</evidence>
<protein>
    <submittedName>
        <fullName evidence="3">Uncharacterized protein</fullName>
    </submittedName>
</protein>
<dbReference type="GO" id="GO:0030425">
    <property type="term" value="C:dendrite"/>
    <property type="evidence" value="ECO:0007669"/>
    <property type="project" value="TreeGrafter"/>
</dbReference>
<comment type="caution">
    <text evidence="3">The sequence shown here is derived from an EMBL/GenBank/DDBJ whole genome shotgun (WGS) entry which is preliminary data.</text>
</comment>
<dbReference type="Proteomes" id="UP000327493">
    <property type="component" value="Chromosome 24"/>
</dbReference>
<dbReference type="Gene3D" id="2.130.10.30">
    <property type="entry name" value="Regulator of chromosome condensation 1/beta-lactamase-inhibitor protein II"/>
    <property type="match status" value="1"/>
</dbReference>
<dbReference type="PANTHER" id="PTHR46089:SF3">
    <property type="entry name" value="ALSIN"/>
    <property type="match status" value="1"/>
</dbReference>
<feature type="non-terminal residue" evidence="3">
    <location>
        <position position="321"/>
    </location>
</feature>
<dbReference type="PANTHER" id="PTHR46089">
    <property type="entry name" value="ALSIN HOMOLOG"/>
    <property type="match status" value="1"/>
</dbReference>
<dbReference type="EMBL" id="VOFY01000024">
    <property type="protein sequence ID" value="KAA8579635.1"/>
    <property type="molecule type" value="Genomic_DNA"/>
</dbReference>
<keyword evidence="4" id="KW-1185">Reference proteome</keyword>
<accession>A0A5J5CF23</accession>
<dbReference type="PROSITE" id="PS50012">
    <property type="entry name" value="RCC1_3"/>
    <property type="match status" value="2"/>
</dbReference>
<evidence type="ECO:0000256" key="1">
    <source>
        <dbReference type="PROSITE-ProRule" id="PRU00235"/>
    </source>
</evidence>
<evidence type="ECO:0000256" key="2">
    <source>
        <dbReference type="SAM" id="MobiDB-lite"/>
    </source>
</evidence>
<feature type="repeat" description="RCC1" evidence="1">
    <location>
        <begin position="172"/>
        <end position="222"/>
    </location>
</feature>